<evidence type="ECO:0000313" key="4">
    <source>
        <dbReference type="EMBL" id="KAK7889000.1"/>
    </source>
</evidence>
<dbReference type="Pfam" id="PF04886">
    <property type="entry name" value="PT"/>
    <property type="match status" value="1"/>
</dbReference>
<evidence type="ECO:0000256" key="1">
    <source>
        <dbReference type="ARBA" id="ARBA00022729"/>
    </source>
</evidence>
<sequence>MNCNRNYRDRLPSRSTGALLCQEKKSNPDYSSMAQIQPMMQPMGQPMMQPMGQPMMQPMMQPMAQPTAQPAEEEWGTALFDCFEDVSTCCYGWWCAPCLACTVSGRLKECYFLPICDYFNVVPPQHLA</sequence>
<keyword evidence="2" id="KW-0677">Repeat</keyword>
<dbReference type="AlphaFoldDB" id="A0AAW0MZY5"/>
<protein>
    <submittedName>
        <fullName evidence="4">Uncharacterized protein</fullName>
    </submittedName>
</protein>
<evidence type="ECO:0000256" key="2">
    <source>
        <dbReference type="ARBA" id="ARBA00022737"/>
    </source>
</evidence>
<evidence type="ECO:0000256" key="3">
    <source>
        <dbReference type="SAM" id="MobiDB-lite"/>
    </source>
</evidence>
<organism evidence="4 5">
    <name type="scientific">Mugilogobius chulae</name>
    <name type="common">yellowstripe goby</name>
    <dbReference type="NCBI Taxonomy" id="88201"/>
    <lineage>
        <taxon>Eukaryota</taxon>
        <taxon>Metazoa</taxon>
        <taxon>Chordata</taxon>
        <taxon>Craniata</taxon>
        <taxon>Vertebrata</taxon>
        <taxon>Euteleostomi</taxon>
        <taxon>Actinopterygii</taxon>
        <taxon>Neopterygii</taxon>
        <taxon>Teleostei</taxon>
        <taxon>Neoteleostei</taxon>
        <taxon>Acanthomorphata</taxon>
        <taxon>Gobiaria</taxon>
        <taxon>Gobiiformes</taxon>
        <taxon>Gobioidei</taxon>
        <taxon>Gobiidae</taxon>
        <taxon>Gobionellinae</taxon>
        <taxon>Mugilogobius</taxon>
    </lineage>
</organism>
<dbReference type="EMBL" id="JBBPFD010000018">
    <property type="protein sequence ID" value="KAK7889000.1"/>
    <property type="molecule type" value="Genomic_DNA"/>
</dbReference>
<keyword evidence="5" id="KW-1185">Reference proteome</keyword>
<dbReference type="Proteomes" id="UP001460270">
    <property type="component" value="Unassembled WGS sequence"/>
</dbReference>
<name>A0AAW0MZY5_9GOBI</name>
<reference evidence="5" key="1">
    <citation type="submission" date="2024-04" db="EMBL/GenBank/DDBJ databases">
        <title>Salinicola lusitanus LLJ914,a marine bacterium isolated from the Okinawa Trough.</title>
        <authorList>
            <person name="Li J."/>
        </authorList>
    </citation>
    <scope>NUCLEOTIDE SEQUENCE [LARGE SCALE GENOMIC DNA]</scope>
</reference>
<comment type="caution">
    <text evidence="4">The sequence shown here is derived from an EMBL/GenBank/DDBJ whole genome shotgun (WGS) entry which is preliminary data.</text>
</comment>
<accession>A0AAW0MZY5</accession>
<dbReference type="InterPro" id="IPR006970">
    <property type="entry name" value="PT"/>
</dbReference>
<evidence type="ECO:0000313" key="5">
    <source>
        <dbReference type="Proteomes" id="UP001460270"/>
    </source>
</evidence>
<gene>
    <name evidence="4" type="ORF">WMY93_024560</name>
</gene>
<feature type="region of interest" description="Disordered" evidence="3">
    <location>
        <begin position="42"/>
        <end position="70"/>
    </location>
</feature>
<proteinExistence type="predicted"/>
<keyword evidence="1" id="KW-0732">Signal</keyword>